<dbReference type="PANTHER" id="PTHR43365">
    <property type="entry name" value="BLR7806 PROTEIN"/>
    <property type="match status" value="1"/>
</dbReference>
<reference evidence="8 9" key="1">
    <citation type="submission" date="2017-04" db="EMBL/GenBank/DDBJ databases">
        <title>Genome Sequence of Marinobacter salarius strain SMR5 Isolated from a culture of the Diatom Skeletonema marinoi.</title>
        <authorList>
            <person name="Topel M."/>
            <person name="Pinder M.I.M."/>
            <person name="Johansson O.N."/>
            <person name="Kourtchenko O."/>
            <person name="Godhe A."/>
            <person name="Clarke A.K."/>
        </authorList>
    </citation>
    <scope>NUCLEOTIDE SEQUENCE [LARGE SCALE GENOMIC DNA]</scope>
    <source>
        <strain evidence="8 9">SMR5</strain>
    </source>
</reference>
<dbReference type="InterPro" id="IPR020610">
    <property type="entry name" value="Thiolase_AS"/>
</dbReference>
<dbReference type="PIRSF" id="PIRSF000429">
    <property type="entry name" value="Ac-CoA_Ac_transf"/>
    <property type="match status" value="1"/>
</dbReference>
<dbReference type="InterPro" id="IPR020615">
    <property type="entry name" value="Thiolase_acyl_enz_int_AS"/>
</dbReference>
<sequence length="420" mass="44434">MVTLRDAITESTTNRGQEMTTEAYIFDAVRTPRGRGKKDGALHSVKPITLLTTVLKALQERNSLDTAQVDDIVMGCVTAVGDQGADIAKTAALAADWDEVVAGVTLNRFCASGLEAVNLAAMKVRSGWEDLVVAGGVEGMSRVPMGSDGGAWATDPATNLHTGFMPQGIGADLIATLEGFSREDVDGFAVKSQKKAANAWEKGYFSKSIVPVTDQNGVMILDRDEHVRGNTTVESLSSLKPSFQMMGEMGFDGVAREKYHYVEKINHVHHAGNSSGIVDGATALLIGSEAKGKAMGLKPRARILATAVTSTDPTIMLTGPAPAARKALEKAGMTVDQIDLFEVNEAFASVVMRFQKELSVPDEKVNVNGGAIAMGHPLGATGAMILGTLLDELERRELRYGLATLCVGGGMGIATIIERV</sequence>
<dbReference type="Pfam" id="PF00108">
    <property type="entry name" value="Thiolase_N"/>
    <property type="match status" value="1"/>
</dbReference>
<feature type="active site" description="Proton acceptor" evidence="4">
    <location>
        <position position="406"/>
    </location>
</feature>
<accession>A0A1W6KBC3</accession>
<dbReference type="InterPro" id="IPR016039">
    <property type="entry name" value="Thiolase-like"/>
</dbReference>
<comment type="similarity">
    <text evidence="1 5">Belongs to the thiolase-like superfamily. Thiolase family.</text>
</comment>
<dbReference type="PROSITE" id="PS00098">
    <property type="entry name" value="THIOLASE_1"/>
    <property type="match status" value="1"/>
</dbReference>
<evidence type="ECO:0000313" key="8">
    <source>
        <dbReference type="EMBL" id="ARM84735.1"/>
    </source>
</evidence>
<keyword evidence="3 5" id="KW-0012">Acyltransferase</keyword>
<dbReference type="GO" id="GO:0003988">
    <property type="term" value="F:acetyl-CoA C-acyltransferase activity"/>
    <property type="evidence" value="ECO:0007669"/>
    <property type="project" value="UniProtKB-ARBA"/>
</dbReference>
<evidence type="ECO:0000259" key="7">
    <source>
        <dbReference type="Pfam" id="PF02803"/>
    </source>
</evidence>
<dbReference type="PROSITE" id="PS00737">
    <property type="entry name" value="THIOLASE_2"/>
    <property type="match status" value="1"/>
</dbReference>
<gene>
    <name evidence="8" type="primary">fadA</name>
    <name evidence="8" type="ORF">MARSALSMR5_02683</name>
</gene>
<dbReference type="Gene3D" id="3.40.47.10">
    <property type="match status" value="2"/>
</dbReference>
<dbReference type="CDD" id="cd00751">
    <property type="entry name" value="thiolase"/>
    <property type="match status" value="1"/>
</dbReference>
<protein>
    <submittedName>
        <fullName evidence="8">Putative acyltransferase</fullName>
        <ecNumber evidence="8">2.3.1.-</ecNumber>
    </submittedName>
</protein>
<dbReference type="InterPro" id="IPR020613">
    <property type="entry name" value="Thiolase_CS"/>
</dbReference>
<feature type="domain" description="Thiolase N-terminal" evidence="6">
    <location>
        <begin position="24"/>
        <end position="247"/>
    </location>
</feature>
<dbReference type="InterPro" id="IPR002155">
    <property type="entry name" value="Thiolase"/>
</dbReference>
<evidence type="ECO:0000256" key="5">
    <source>
        <dbReference type="RuleBase" id="RU003557"/>
    </source>
</evidence>
<dbReference type="PANTHER" id="PTHR43365:SF1">
    <property type="entry name" value="ACETYL-COA C-ACYLTRANSFERASE"/>
    <property type="match status" value="1"/>
</dbReference>
<feature type="active site" description="Proton acceptor" evidence="4">
    <location>
        <position position="376"/>
    </location>
</feature>
<dbReference type="Pfam" id="PF02803">
    <property type="entry name" value="Thiolase_C"/>
    <property type="match status" value="1"/>
</dbReference>
<dbReference type="InterPro" id="IPR020616">
    <property type="entry name" value="Thiolase_N"/>
</dbReference>
<dbReference type="InterPro" id="IPR020617">
    <property type="entry name" value="Thiolase_C"/>
</dbReference>
<keyword evidence="2 5" id="KW-0808">Transferase</keyword>
<name>A0A1W6KBC3_9GAMM</name>
<evidence type="ECO:0000256" key="4">
    <source>
        <dbReference type="PIRSR" id="PIRSR000429-1"/>
    </source>
</evidence>
<proteinExistence type="inferred from homology"/>
<evidence type="ECO:0000256" key="3">
    <source>
        <dbReference type="ARBA" id="ARBA00023315"/>
    </source>
</evidence>
<evidence type="ECO:0000313" key="9">
    <source>
        <dbReference type="Proteomes" id="UP000193100"/>
    </source>
</evidence>
<evidence type="ECO:0000256" key="1">
    <source>
        <dbReference type="ARBA" id="ARBA00010982"/>
    </source>
</evidence>
<dbReference type="EC" id="2.3.1.-" evidence="8"/>
<feature type="active site" description="Acyl-thioester intermediate" evidence="4">
    <location>
        <position position="110"/>
    </location>
</feature>
<dbReference type="SUPFAM" id="SSF53901">
    <property type="entry name" value="Thiolase-like"/>
    <property type="match status" value="2"/>
</dbReference>
<evidence type="ECO:0000256" key="2">
    <source>
        <dbReference type="ARBA" id="ARBA00022679"/>
    </source>
</evidence>
<dbReference type="EMBL" id="CP020931">
    <property type="protein sequence ID" value="ARM84735.1"/>
    <property type="molecule type" value="Genomic_DNA"/>
</dbReference>
<dbReference type="NCBIfam" id="NF006090">
    <property type="entry name" value="PRK08242.1"/>
    <property type="match status" value="1"/>
</dbReference>
<evidence type="ECO:0000259" key="6">
    <source>
        <dbReference type="Pfam" id="PF00108"/>
    </source>
</evidence>
<organism evidence="8 9">
    <name type="scientific">Marinobacter salarius</name>
    <dbReference type="NCBI Taxonomy" id="1420917"/>
    <lineage>
        <taxon>Bacteria</taxon>
        <taxon>Pseudomonadati</taxon>
        <taxon>Pseudomonadota</taxon>
        <taxon>Gammaproteobacteria</taxon>
        <taxon>Pseudomonadales</taxon>
        <taxon>Marinobacteraceae</taxon>
        <taxon>Marinobacter</taxon>
    </lineage>
</organism>
<dbReference type="NCBIfam" id="TIGR01930">
    <property type="entry name" value="AcCoA-C-Actrans"/>
    <property type="match status" value="1"/>
</dbReference>
<feature type="domain" description="Thiolase C-terminal" evidence="7">
    <location>
        <begin position="297"/>
        <end position="419"/>
    </location>
</feature>
<dbReference type="AlphaFoldDB" id="A0A1W6KBC3"/>
<dbReference type="PROSITE" id="PS00099">
    <property type="entry name" value="THIOLASE_3"/>
    <property type="match status" value="1"/>
</dbReference>
<dbReference type="Proteomes" id="UP000193100">
    <property type="component" value="Chromosome"/>
</dbReference>